<dbReference type="Proteomes" id="UP001597467">
    <property type="component" value="Unassembled WGS sequence"/>
</dbReference>
<proteinExistence type="predicted"/>
<accession>A0ABW5K6E4</accession>
<organism evidence="1 2">
    <name type="scientific">Lacinutrix gracilariae</name>
    <dbReference type="NCBI Taxonomy" id="1747198"/>
    <lineage>
        <taxon>Bacteria</taxon>
        <taxon>Pseudomonadati</taxon>
        <taxon>Bacteroidota</taxon>
        <taxon>Flavobacteriia</taxon>
        <taxon>Flavobacteriales</taxon>
        <taxon>Flavobacteriaceae</taxon>
        <taxon>Lacinutrix</taxon>
    </lineage>
</organism>
<dbReference type="EMBL" id="JBHULM010000012">
    <property type="protein sequence ID" value="MFD2543633.1"/>
    <property type="molecule type" value="Genomic_DNA"/>
</dbReference>
<evidence type="ECO:0000313" key="2">
    <source>
        <dbReference type="Proteomes" id="UP001597467"/>
    </source>
</evidence>
<protein>
    <submittedName>
        <fullName evidence="1">Uncharacterized protein</fullName>
    </submittedName>
</protein>
<dbReference type="RefSeq" id="WP_379905736.1">
    <property type="nucleotide sequence ID" value="NZ_JBHULM010000012.1"/>
</dbReference>
<gene>
    <name evidence="1" type="ORF">ACFSSB_14970</name>
</gene>
<evidence type="ECO:0000313" key="1">
    <source>
        <dbReference type="EMBL" id="MFD2543633.1"/>
    </source>
</evidence>
<sequence>MKKWYICTLIIAFALLGYISKEQTAMPNQKIVLQFSNTAISSNEIENTVAIVKKQLVDFGVDNIHVSKIENGQLKITYYSDADVVSIKNKLSNKERLAIDYTSKNNKDYPKVPVSKDAYNLDVYKIQDAKNASSGFDGKVALEPKIESDRYFNPNVYFSACLLQEEELTAYAQVAYKVHTNIAIAIDHTSYKIPEVRAGPCTKQTS</sequence>
<comment type="caution">
    <text evidence="1">The sequence shown here is derived from an EMBL/GenBank/DDBJ whole genome shotgun (WGS) entry which is preliminary data.</text>
</comment>
<keyword evidence="2" id="KW-1185">Reference proteome</keyword>
<reference evidence="2" key="1">
    <citation type="journal article" date="2019" name="Int. J. Syst. Evol. Microbiol.">
        <title>The Global Catalogue of Microorganisms (GCM) 10K type strain sequencing project: providing services to taxonomists for standard genome sequencing and annotation.</title>
        <authorList>
            <consortium name="The Broad Institute Genomics Platform"/>
            <consortium name="The Broad Institute Genome Sequencing Center for Infectious Disease"/>
            <person name="Wu L."/>
            <person name="Ma J."/>
        </authorList>
    </citation>
    <scope>NUCLEOTIDE SEQUENCE [LARGE SCALE GENOMIC DNA]</scope>
    <source>
        <strain evidence="2">KCTC 42808</strain>
    </source>
</reference>
<name>A0ABW5K6E4_9FLAO</name>